<dbReference type="AlphaFoldDB" id="A0A176WF19"/>
<proteinExistence type="predicted"/>
<name>A0A176WF19_MARPO</name>
<gene>
    <name evidence="1" type="ORF">AXG93_2018s1070</name>
</gene>
<dbReference type="Proteomes" id="UP000077202">
    <property type="component" value="Unassembled WGS sequence"/>
</dbReference>
<keyword evidence="2" id="KW-1185">Reference proteome</keyword>
<protein>
    <submittedName>
        <fullName evidence="1">Uncharacterized protein</fullName>
    </submittedName>
</protein>
<comment type="caution">
    <text evidence="1">The sequence shown here is derived from an EMBL/GenBank/DDBJ whole genome shotgun (WGS) entry which is preliminary data.</text>
</comment>
<evidence type="ECO:0000313" key="1">
    <source>
        <dbReference type="EMBL" id="OAE30942.1"/>
    </source>
</evidence>
<dbReference type="EMBL" id="LVLJ01001211">
    <property type="protein sequence ID" value="OAE30942.1"/>
    <property type="molecule type" value="Genomic_DNA"/>
</dbReference>
<reference evidence="1" key="1">
    <citation type="submission" date="2016-03" db="EMBL/GenBank/DDBJ databases">
        <title>Mechanisms controlling the formation of the plant cell surface in tip-growing cells are functionally conserved among land plants.</title>
        <authorList>
            <person name="Honkanen S."/>
            <person name="Jones V.A."/>
            <person name="Morieri G."/>
            <person name="Champion C."/>
            <person name="Hetherington A.J."/>
            <person name="Kelly S."/>
            <person name="Saint-Marcoux D."/>
            <person name="Proust H."/>
            <person name="Prescott H."/>
            <person name="Dolan L."/>
        </authorList>
    </citation>
    <scope>NUCLEOTIDE SEQUENCE [LARGE SCALE GENOMIC DNA]</scope>
    <source>
        <tissue evidence="1">Whole gametophyte</tissue>
    </source>
</reference>
<evidence type="ECO:0000313" key="2">
    <source>
        <dbReference type="Proteomes" id="UP000077202"/>
    </source>
</evidence>
<accession>A0A176WF19</accession>
<organism evidence="1 2">
    <name type="scientific">Marchantia polymorpha subsp. ruderalis</name>
    <dbReference type="NCBI Taxonomy" id="1480154"/>
    <lineage>
        <taxon>Eukaryota</taxon>
        <taxon>Viridiplantae</taxon>
        <taxon>Streptophyta</taxon>
        <taxon>Embryophyta</taxon>
        <taxon>Marchantiophyta</taxon>
        <taxon>Marchantiopsida</taxon>
        <taxon>Marchantiidae</taxon>
        <taxon>Marchantiales</taxon>
        <taxon>Marchantiaceae</taxon>
        <taxon>Marchantia</taxon>
    </lineage>
</organism>
<sequence>MSEAVKFPGNAAGHELVMIQLVYVAAQDFSPEEGCDWIRSSLLGTDAASSVLLAVATFVSGWLDGWVIDILLPRFCGEWAEDVQIEI</sequence>